<dbReference type="Gene3D" id="3.90.1150.10">
    <property type="entry name" value="Aspartate Aminotransferase, domain 1"/>
    <property type="match status" value="1"/>
</dbReference>
<comment type="cofactor">
    <cofactor evidence="1">
        <name>pyridoxal 5'-phosphate</name>
        <dbReference type="ChEBI" id="CHEBI:597326"/>
    </cofactor>
</comment>
<evidence type="ECO:0000256" key="4">
    <source>
        <dbReference type="ARBA" id="ARBA00022576"/>
    </source>
</evidence>
<evidence type="ECO:0000256" key="7">
    <source>
        <dbReference type="ARBA" id="ARBA00030587"/>
    </source>
</evidence>
<dbReference type="UniPathway" id="UPA00098">
    <property type="reaction ID" value="UER00358"/>
</dbReference>
<dbReference type="AlphaFoldDB" id="A0A512BM04"/>
<dbReference type="Pfam" id="PF00202">
    <property type="entry name" value="Aminotran_3"/>
    <property type="match status" value="1"/>
</dbReference>
<dbReference type="InterPro" id="IPR015424">
    <property type="entry name" value="PyrdxlP-dep_Trfase"/>
</dbReference>
<dbReference type="EC" id="2.6.1.13" evidence="3"/>
<dbReference type="RefSeq" id="WP_114185117.1">
    <property type="nucleotide sequence ID" value="NZ_BJYU01000004.1"/>
</dbReference>
<keyword evidence="10" id="KW-1185">Reference proteome</keyword>
<keyword evidence="6 8" id="KW-0663">Pyridoxal phosphate</keyword>
<comment type="pathway">
    <text evidence="2">Amino-acid biosynthesis; L-proline biosynthesis; L-glutamate 5-semialdehyde from L-ornithine: step 1/1.</text>
</comment>
<reference evidence="9 10" key="1">
    <citation type="submission" date="2019-07" db="EMBL/GenBank/DDBJ databases">
        <title>Whole genome shotgun sequence of Microvirga aerophila NBRC 106136.</title>
        <authorList>
            <person name="Hosoyama A."/>
            <person name="Uohara A."/>
            <person name="Ohji S."/>
            <person name="Ichikawa N."/>
        </authorList>
    </citation>
    <scope>NUCLEOTIDE SEQUENCE [LARGE SCALE GENOMIC DNA]</scope>
    <source>
        <strain evidence="9 10">NBRC 106136</strain>
    </source>
</reference>
<dbReference type="Proteomes" id="UP000321085">
    <property type="component" value="Unassembled WGS sequence"/>
</dbReference>
<sequence length="399" mass="43298">MDCIALEKSVTAANYDPLPVVLREAKGVWARDIDGKRYLDMMSAYSAVSLGHGHPRILKAMAEQASTLAVTSRAYHTELLGPFLDRLVHITGLDVALPMNTGAEAVETAIKGARRWGYHSKKIPQDRAEIIVAENNFHGRTTTIVGFSSEDDYREGFGPFAGGFRHVPFGDAQAVADAITGNTCAILIEPIQGEAGIIVPPEGYLRQLRALCDKHNVLLILDEVQSGLGRTGRWFAHQHENIKPDGLILGKALGGGVYPVSALVGTRDLMRVFNPGSHGSTFGGNALAARIGLEALAVIEEEHLVERSAEMGAYLLARLRDMRSNIVKDVRGRGLWVGVEVDPNVASARSICDALLAEGVLSKDTHGTVLRFAPPLTITRDEIDWGMDRIEQVFARSVH</sequence>
<evidence type="ECO:0000313" key="9">
    <source>
        <dbReference type="EMBL" id="GEO12990.1"/>
    </source>
</evidence>
<dbReference type="Gene3D" id="3.40.640.10">
    <property type="entry name" value="Type I PLP-dependent aspartate aminotransferase-like (Major domain)"/>
    <property type="match status" value="1"/>
</dbReference>
<keyword evidence="5 9" id="KW-0808">Transferase</keyword>
<name>A0A512BM04_9HYPH</name>
<dbReference type="FunFam" id="3.40.640.10:FF:000011">
    <property type="entry name" value="Ornithine aminotransferase"/>
    <property type="match status" value="1"/>
</dbReference>
<dbReference type="GO" id="GO:0004587">
    <property type="term" value="F:ornithine aminotransferase activity"/>
    <property type="evidence" value="ECO:0007669"/>
    <property type="project" value="UniProtKB-EC"/>
</dbReference>
<evidence type="ECO:0000256" key="1">
    <source>
        <dbReference type="ARBA" id="ARBA00001933"/>
    </source>
</evidence>
<evidence type="ECO:0000256" key="5">
    <source>
        <dbReference type="ARBA" id="ARBA00022679"/>
    </source>
</evidence>
<evidence type="ECO:0000256" key="6">
    <source>
        <dbReference type="ARBA" id="ARBA00022898"/>
    </source>
</evidence>
<dbReference type="PANTHER" id="PTHR11986">
    <property type="entry name" value="AMINOTRANSFERASE CLASS III"/>
    <property type="match status" value="1"/>
</dbReference>
<proteinExistence type="inferred from homology"/>
<dbReference type="EMBL" id="BJYU01000004">
    <property type="protein sequence ID" value="GEO12990.1"/>
    <property type="molecule type" value="Genomic_DNA"/>
</dbReference>
<dbReference type="InterPro" id="IPR050103">
    <property type="entry name" value="Class-III_PLP-dep_AT"/>
</dbReference>
<dbReference type="SUPFAM" id="SSF53383">
    <property type="entry name" value="PLP-dependent transferases"/>
    <property type="match status" value="1"/>
</dbReference>
<comment type="caution">
    <text evidence="9">The sequence shown here is derived from an EMBL/GenBank/DDBJ whole genome shotgun (WGS) entry which is preliminary data.</text>
</comment>
<dbReference type="InterPro" id="IPR005814">
    <property type="entry name" value="Aminotrans_3"/>
</dbReference>
<dbReference type="InterPro" id="IPR015422">
    <property type="entry name" value="PyrdxlP-dep_Trfase_small"/>
</dbReference>
<dbReference type="NCBIfam" id="TIGR01885">
    <property type="entry name" value="Orn_aminotrans"/>
    <property type="match status" value="1"/>
</dbReference>
<dbReference type="InterPro" id="IPR015421">
    <property type="entry name" value="PyrdxlP-dep_Trfase_major"/>
</dbReference>
<comment type="similarity">
    <text evidence="8">Belongs to the class-III pyridoxal-phosphate-dependent aminotransferase family.</text>
</comment>
<gene>
    <name evidence="9" type="primary">rocD</name>
    <name evidence="9" type="ORF">MAE02_06860</name>
</gene>
<dbReference type="PANTHER" id="PTHR11986:SF18">
    <property type="entry name" value="ORNITHINE AMINOTRANSFERASE, MITOCHONDRIAL"/>
    <property type="match status" value="1"/>
</dbReference>
<dbReference type="CDD" id="cd00610">
    <property type="entry name" value="OAT_like"/>
    <property type="match status" value="1"/>
</dbReference>
<dbReference type="GO" id="GO:0042802">
    <property type="term" value="F:identical protein binding"/>
    <property type="evidence" value="ECO:0007669"/>
    <property type="project" value="TreeGrafter"/>
</dbReference>
<dbReference type="PROSITE" id="PS00600">
    <property type="entry name" value="AA_TRANSFER_CLASS_3"/>
    <property type="match status" value="1"/>
</dbReference>
<dbReference type="PIRSF" id="PIRSF000521">
    <property type="entry name" value="Transaminase_4ab_Lys_Orn"/>
    <property type="match status" value="1"/>
</dbReference>
<protein>
    <recommendedName>
        <fullName evidence="3">ornithine aminotransferase</fullName>
        <ecNumber evidence="3">2.6.1.13</ecNumber>
    </recommendedName>
    <alternativeName>
        <fullName evidence="7">Ornithine--oxo-acid aminotransferase</fullName>
    </alternativeName>
</protein>
<evidence type="ECO:0000256" key="3">
    <source>
        <dbReference type="ARBA" id="ARBA00012924"/>
    </source>
</evidence>
<organism evidence="9 10">
    <name type="scientific">Microvirga aerophila</name>
    <dbReference type="NCBI Taxonomy" id="670291"/>
    <lineage>
        <taxon>Bacteria</taxon>
        <taxon>Pseudomonadati</taxon>
        <taxon>Pseudomonadota</taxon>
        <taxon>Alphaproteobacteria</taxon>
        <taxon>Hyphomicrobiales</taxon>
        <taxon>Methylobacteriaceae</taxon>
        <taxon>Microvirga</taxon>
    </lineage>
</organism>
<accession>A0A512BM04</accession>
<keyword evidence="4 9" id="KW-0032">Aminotransferase</keyword>
<evidence type="ECO:0000313" key="10">
    <source>
        <dbReference type="Proteomes" id="UP000321085"/>
    </source>
</evidence>
<evidence type="ECO:0000256" key="2">
    <source>
        <dbReference type="ARBA" id="ARBA00004998"/>
    </source>
</evidence>
<evidence type="ECO:0000256" key="8">
    <source>
        <dbReference type="RuleBase" id="RU003560"/>
    </source>
</evidence>
<dbReference type="GO" id="GO:0030170">
    <property type="term" value="F:pyridoxal phosphate binding"/>
    <property type="evidence" value="ECO:0007669"/>
    <property type="project" value="InterPro"/>
</dbReference>
<dbReference type="OrthoDB" id="9801834at2"/>
<dbReference type="InterPro" id="IPR049704">
    <property type="entry name" value="Aminotrans_3_PPA_site"/>
</dbReference>
<dbReference type="GO" id="GO:0055129">
    <property type="term" value="P:L-proline biosynthetic process"/>
    <property type="evidence" value="ECO:0007669"/>
    <property type="project" value="UniProtKB-UniPathway"/>
</dbReference>
<dbReference type="InterPro" id="IPR010164">
    <property type="entry name" value="Orn_aminotrans"/>
</dbReference>